<keyword evidence="5" id="KW-1185">Reference proteome</keyword>
<dbReference type="OrthoDB" id="1913at10239"/>
<dbReference type="SMR" id="K9L3Y4"/>
<protein>
    <submittedName>
        <fullName evidence="4">Putative tape measure protein</fullName>
    </submittedName>
</protein>
<evidence type="ECO:0000313" key="5">
    <source>
        <dbReference type="Proteomes" id="UP000010999"/>
    </source>
</evidence>
<evidence type="ECO:0000313" key="4">
    <source>
        <dbReference type="EMBL" id="AEZ66394.1"/>
    </source>
</evidence>
<sequence>MAASGNVVVTRTTNRVTFETDKASYARAVKQIRQVGKEWEKASDAISKPKKDPAKAYDKSAQQMRLVNKRLAETRAREEKRASERSIALARREAKAKEAIARVSAARIKQQVQQMTSPRAGMSEMKKFYQQQEREAKKANRKATIGMNAASRPMNVTRINSAPLSPRGGQGTGMVGDPNKVYNPELIAAQNRAMAGRIRSQSQAQDRKAKAEARQRAAAAARAARIDDVMAQQRIRLSSKYGRSYEGRLGRDGAGQGIQDLNRQFRAGTLSAGQYRQSIQALERQFRSAQANAGGFGAALGDIRSQLLNAGAAYGVFASGASVLKQGQFFQGMEATMSMVSDSSEEAGQRIKFVKDQAYRLGLDLKIASQGYTQMAVNSAGILSKAQNDDLFKGFSEFATASQVDPVKFQRGITAIGQMMGKGQVMAEELKGQLAEGIPGSLQVFVKAAQEAFGDTTIDVEKLMDMMQKGELKAAKILPFVGKYFAEAARKGGALPKALESNRVAMQRLSLTWIDFQNQIFQGGFGEQMTRVFRDLATILDSNGELATNLGAFFGNVIEGFWDMVTEIHDDFVLLDRIVSYYTEKLGYQGDLLKEVFDWAGYAIGIGIFVGGLNKIFKILTKIAGLRTALVGVRQAMGGAITRGGVTNGAGLGGGAGAAGTPGASRTASFLSKWKGLSKISKVGILGTLYSAGSMLNEQFIKRGDDKLADAGLDQETFQKEYGFMPKPVGLLDVFDKWFNKPRDLDAPTITAPGPGSGMAAQTGIPFPAPQKVEGDITIKIEAGELRNMVRAVVDENNQFNFNMLIQGGPN</sequence>
<evidence type="ECO:0007829" key="6">
    <source>
        <dbReference type="PDB" id="9CUY"/>
    </source>
</evidence>
<reference evidence="5" key="1">
    <citation type="submission" date="2011-11" db="EMBL/GenBank/DDBJ databases">
        <title>Escape from toxin-antitoxin mediated abortive infection can occur by recombination within a generalized transducing phage of Pectobacterium atrosepticum.</title>
        <authorList>
            <person name="Blower T.R."/>
            <person name="Evans T.J."/>
            <person name="Przybilski R."/>
            <person name="Fineran P.C."/>
            <person name="Salmond G.P.C."/>
        </authorList>
    </citation>
    <scope>NUCLEOTIDE SEQUENCE [LARGE SCALE GENOMIC DNA]</scope>
</reference>
<dbReference type="EMDB" id="EMD-45953"/>
<dbReference type="NCBIfam" id="TIGR02675">
    <property type="entry name" value="tape_meas_nterm"/>
    <property type="match status" value="1"/>
</dbReference>
<dbReference type="InterPro" id="IPR013491">
    <property type="entry name" value="Tape_meas_N"/>
</dbReference>
<evidence type="ECO:0000256" key="1">
    <source>
        <dbReference type="ARBA" id="ARBA00022465"/>
    </source>
</evidence>
<dbReference type="RefSeq" id="YP_007392690.1">
    <property type="nucleotide sequence ID" value="NC_020201.1"/>
</dbReference>
<evidence type="ECO:0000259" key="3">
    <source>
        <dbReference type="Pfam" id="PF20155"/>
    </source>
</evidence>
<proteinExistence type="evidence at protein level"/>
<keyword evidence="6 7" id="KW-0002">3D-structure</keyword>
<reference evidence="4 5" key="2">
    <citation type="journal article" date="2012" name="PLoS Genet.">
        <title>Viral evasion of a bacterial suicide system by RNA-based molecular mimicry enables infectious altruism.</title>
        <authorList>
            <person name="Blower T.R."/>
            <person name="Evans T.J."/>
            <person name="Przybilski R."/>
            <person name="Fineran P.C."/>
            <person name="Salmond G.P."/>
        </authorList>
    </citation>
    <scope>NUCLEOTIDE SEQUENCE [LARGE SCALE GENOMIC DNA]</scope>
</reference>
<evidence type="ECO:0000256" key="2">
    <source>
        <dbReference type="SAM" id="MobiDB-lite"/>
    </source>
</evidence>
<dbReference type="GeneID" id="14515423"/>
<organism evidence="4 5">
    <name type="scientific">Pectobacterium phage phiTE</name>
    <dbReference type="NCBI Taxonomy" id="1116482"/>
    <lineage>
        <taxon>Viruses</taxon>
        <taxon>Duplodnaviria</taxon>
        <taxon>Heunggongvirae</taxon>
        <taxon>Uroviricota</taxon>
        <taxon>Caudoviricetes</taxon>
        <taxon>Vequintavirinae</taxon>
        <taxon>Certrevirus</taxon>
        <taxon>Certrevirus phiTE</taxon>
    </lineage>
</organism>
<dbReference type="PDB" id="9CUY">
    <property type="method" value="EM"/>
    <property type="resolution" value="3.24 A"/>
    <property type="chains" value="W=1-811"/>
</dbReference>
<dbReference type="PDB" id="9MJN">
    <property type="method" value="EM"/>
    <property type="resolution" value="12.70 A"/>
    <property type="chains" value="dp/e0/eW=1-811"/>
</dbReference>
<dbReference type="EMDB" id="EMD-48317"/>
<name>K9L3Y4_9CAUD</name>
<dbReference type="GO" id="GO:0098003">
    <property type="term" value="P:viral tail assembly"/>
    <property type="evidence" value="ECO:0007669"/>
    <property type="project" value="UniProtKB-KW"/>
</dbReference>
<accession>K9L3Y4</accession>
<dbReference type="Proteomes" id="UP000010999">
    <property type="component" value="Segment"/>
</dbReference>
<gene>
    <name evidence="4" type="ORF">phiTE_228</name>
</gene>
<dbReference type="Pfam" id="PF20155">
    <property type="entry name" value="TMP_3"/>
    <property type="match status" value="1"/>
</dbReference>
<reference evidence="6 7" key="3">
    <citation type="journal article" date="2025" name="Nat. Commun.">
        <title>Global structural survey of the flagellotropic myophage phiTE infecting agricultural pathogen Pectobacterium atrosepticum.</title>
        <authorList>
            <person name="Hodgkinson-Bean J."/>
            <person name="Ayala R."/>
            <person name="Jayawardena N."/>
            <person name="Rutter G.L."/>
            <person name="Watson B.N.J."/>
            <person name="Mayo-Munoz D."/>
            <person name="Keal J."/>
            <person name="Fineran P.C."/>
            <person name="Wolf M."/>
            <person name="Bostina M."/>
        </authorList>
    </citation>
    <scope>STRUCTURE BY ELECTRON MICROSCOPY (3.24 ANGSTROMS)</scope>
</reference>
<feature type="region of interest" description="Disordered" evidence="2">
    <location>
        <begin position="41"/>
        <end position="60"/>
    </location>
</feature>
<dbReference type="EMBL" id="JQ015307">
    <property type="protein sequence ID" value="AEZ66394.1"/>
    <property type="molecule type" value="Genomic_DNA"/>
</dbReference>
<evidence type="ECO:0007829" key="7">
    <source>
        <dbReference type="PDB" id="9MJN"/>
    </source>
</evidence>
<feature type="region of interest" description="Disordered" evidence="2">
    <location>
        <begin position="748"/>
        <end position="767"/>
    </location>
</feature>
<feature type="compositionally biased region" description="Basic and acidic residues" evidence="2">
    <location>
        <begin position="41"/>
        <end position="58"/>
    </location>
</feature>
<feature type="domain" description="Tape measure protein N-terminal" evidence="3">
    <location>
        <begin position="324"/>
        <end position="519"/>
    </location>
</feature>
<keyword evidence="1" id="KW-1245">Viral tail assembly</keyword>
<keyword evidence="1" id="KW-1188">Viral release from host cell</keyword>
<dbReference type="KEGG" id="vg:14515423"/>